<dbReference type="Proteomes" id="UP001286313">
    <property type="component" value="Unassembled WGS sequence"/>
</dbReference>
<keyword evidence="1" id="KW-0472">Membrane</keyword>
<feature type="transmembrane region" description="Helical" evidence="1">
    <location>
        <begin position="50"/>
        <end position="75"/>
    </location>
</feature>
<protein>
    <submittedName>
        <fullName evidence="2">Uncharacterized protein</fullName>
    </submittedName>
</protein>
<proteinExistence type="predicted"/>
<evidence type="ECO:0000256" key="1">
    <source>
        <dbReference type="SAM" id="Phobius"/>
    </source>
</evidence>
<keyword evidence="3" id="KW-1185">Reference proteome</keyword>
<evidence type="ECO:0000313" key="3">
    <source>
        <dbReference type="Proteomes" id="UP001286313"/>
    </source>
</evidence>
<sequence>MSLTPLGISHWRWQLVDFSEPLFMDETRVIYQRPTPQADIAGFAKPYSSLVWLLLLLCVVFVFMVTFLTQMAWVLTSQRDTADRPFAHQSPRDIQRKRMSSDAEETLLWIIVALCAAKKSRKPKRKMWCNQWLSRRNLRGSFNQILTELEMKNPSDFENYTRMPVSAFHELLGKVKPYISNLTLIYEKVYLQEHVLRPHYASLHLEVPIRACNILQGYQSRASALSYLKRAKPSTMFSRMIT</sequence>
<dbReference type="AlphaFoldDB" id="A0AAE1GGW8"/>
<reference evidence="2" key="1">
    <citation type="submission" date="2023-10" db="EMBL/GenBank/DDBJ databases">
        <title>Genome assemblies of two species of porcelain crab, Petrolisthes cinctipes and Petrolisthes manimaculis (Anomura: Porcellanidae).</title>
        <authorList>
            <person name="Angst P."/>
        </authorList>
    </citation>
    <scope>NUCLEOTIDE SEQUENCE</scope>
    <source>
        <strain evidence="2">PB745_01</strain>
        <tissue evidence="2">Gill</tissue>
    </source>
</reference>
<keyword evidence="1" id="KW-1133">Transmembrane helix</keyword>
<keyword evidence="1" id="KW-0812">Transmembrane</keyword>
<dbReference type="EMBL" id="JAWQEG010000327">
    <property type="protein sequence ID" value="KAK3891587.1"/>
    <property type="molecule type" value="Genomic_DNA"/>
</dbReference>
<comment type="caution">
    <text evidence="2">The sequence shown here is derived from an EMBL/GenBank/DDBJ whole genome shotgun (WGS) entry which is preliminary data.</text>
</comment>
<evidence type="ECO:0000313" key="2">
    <source>
        <dbReference type="EMBL" id="KAK3891587.1"/>
    </source>
</evidence>
<name>A0AAE1GGW8_PETCI</name>
<organism evidence="2 3">
    <name type="scientific">Petrolisthes cinctipes</name>
    <name type="common">Flat porcelain crab</name>
    <dbReference type="NCBI Taxonomy" id="88211"/>
    <lineage>
        <taxon>Eukaryota</taxon>
        <taxon>Metazoa</taxon>
        <taxon>Ecdysozoa</taxon>
        <taxon>Arthropoda</taxon>
        <taxon>Crustacea</taxon>
        <taxon>Multicrustacea</taxon>
        <taxon>Malacostraca</taxon>
        <taxon>Eumalacostraca</taxon>
        <taxon>Eucarida</taxon>
        <taxon>Decapoda</taxon>
        <taxon>Pleocyemata</taxon>
        <taxon>Anomura</taxon>
        <taxon>Galatheoidea</taxon>
        <taxon>Porcellanidae</taxon>
        <taxon>Petrolisthes</taxon>
    </lineage>
</organism>
<accession>A0AAE1GGW8</accession>
<gene>
    <name evidence="2" type="ORF">Pcinc_004534</name>
</gene>